<reference evidence="2 3" key="1">
    <citation type="submission" date="2024-09" db="EMBL/GenBank/DDBJ databases">
        <title>Laminarin stimulates single cell rates of sulfate reduction while oxygen inhibits transcriptomic activity in coastal marine sediment.</title>
        <authorList>
            <person name="Lindsay M."/>
            <person name="Orcutt B."/>
            <person name="Emerson D."/>
            <person name="Stepanauskas R."/>
            <person name="D'Angelo T."/>
        </authorList>
    </citation>
    <scope>NUCLEOTIDE SEQUENCE [LARGE SCALE GENOMIC DNA]</scope>
    <source>
        <strain evidence="2">SAG AM-311-K15</strain>
    </source>
</reference>
<evidence type="ECO:0000313" key="2">
    <source>
        <dbReference type="EMBL" id="MFC1851191.1"/>
    </source>
</evidence>
<dbReference type="Pfam" id="PF13701">
    <property type="entry name" value="DDE_Tnp_1_4"/>
    <property type="match status" value="1"/>
</dbReference>
<gene>
    <name evidence="2" type="ORF">ACFL27_13430</name>
</gene>
<proteinExistence type="predicted"/>
<protein>
    <submittedName>
        <fullName evidence="2">Transposase</fullName>
    </submittedName>
</protein>
<sequence length="162" mass="18446">MEDQLTFPFPTMDFKSKGKYKLFGVVTNFSPQEKSGDEVIAFKRERCGSSEKAHAIMKHDFAGGTLPSGKFGVNAAWWQIMIFAYNLNSIMKRLVLSAENETWMTKCMKALRFYLINLPARVHEHAKQMFITLSYNHPMNETILRARARMLALVHGPPCLAG</sequence>
<keyword evidence="3" id="KW-1185">Reference proteome</keyword>
<dbReference type="Proteomes" id="UP001594351">
    <property type="component" value="Unassembled WGS sequence"/>
</dbReference>
<comment type="caution">
    <text evidence="2">The sequence shown here is derived from an EMBL/GenBank/DDBJ whole genome shotgun (WGS) entry which is preliminary data.</text>
</comment>
<evidence type="ECO:0000313" key="3">
    <source>
        <dbReference type="Proteomes" id="UP001594351"/>
    </source>
</evidence>
<dbReference type="InterPro" id="IPR025668">
    <property type="entry name" value="Tnp_DDE_dom"/>
</dbReference>
<name>A0ABV6YYP3_UNCC1</name>
<feature type="domain" description="Transposase DDE" evidence="1">
    <location>
        <begin position="25"/>
        <end position="151"/>
    </location>
</feature>
<evidence type="ECO:0000259" key="1">
    <source>
        <dbReference type="Pfam" id="PF13701"/>
    </source>
</evidence>
<accession>A0ABV6YYP3</accession>
<organism evidence="2 3">
    <name type="scientific">candidate division CSSED10-310 bacterium</name>
    <dbReference type="NCBI Taxonomy" id="2855610"/>
    <lineage>
        <taxon>Bacteria</taxon>
        <taxon>Bacteria division CSSED10-310</taxon>
    </lineage>
</organism>
<dbReference type="EMBL" id="JBHPBY010000162">
    <property type="protein sequence ID" value="MFC1851191.1"/>
    <property type="molecule type" value="Genomic_DNA"/>
</dbReference>